<proteinExistence type="predicted"/>
<name>A0A5M3T940_LIMPL</name>
<evidence type="ECO:0000313" key="1">
    <source>
        <dbReference type="EMBL" id="GCE94518.1"/>
    </source>
</evidence>
<evidence type="ECO:0008006" key="3">
    <source>
        <dbReference type="Google" id="ProtNLM"/>
    </source>
</evidence>
<sequence length="67" mass="7580">MAMHKKRPRWYRSPWFLIKGGRSQRRPQTLTDILTEILVVEVATHASASGSGVVFGFWFVSDDTLGS</sequence>
<dbReference type="EMBL" id="BIMW01000101">
    <property type="protein sequence ID" value="GCE94518.1"/>
    <property type="molecule type" value="Genomic_DNA"/>
</dbReference>
<protein>
    <recommendedName>
        <fullName evidence="3">Transposase</fullName>
    </recommendedName>
</protein>
<keyword evidence="2" id="KW-1185">Reference proteome</keyword>
<reference evidence="1 2" key="1">
    <citation type="journal article" date="2019" name="J Genomics">
        <title>The Draft Genome of a Hydrogen-producing Cyanobacterium, Arthrospira platensis NIES-46.</title>
        <authorList>
            <person name="Suzuki S."/>
            <person name="Yamaguchi H."/>
            <person name="Kawachi M."/>
        </authorList>
    </citation>
    <scope>NUCLEOTIDE SEQUENCE [LARGE SCALE GENOMIC DNA]</scope>
    <source>
        <strain evidence="1 2">NIES-46</strain>
    </source>
</reference>
<gene>
    <name evidence="1" type="ORF">NIES46_25760</name>
</gene>
<accession>A0A5M3T940</accession>
<comment type="caution">
    <text evidence="1">The sequence shown here is derived from an EMBL/GenBank/DDBJ whole genome shotgun (WGS) entry which is preliminary data.</text>
</comment>
<organism evidence="1 2">
    <name type="scientific">Limnospira platensis NIES-46</name>
    <dbReference type="NCBI Taxonomy" id="1236695"/>
    <lineage>
        <taxon>Bacteria</taxon>
        <taxon>Bacillati</taxon>
        <taxon>Cyanobacteriota</taxon>
        <taxon>Cyanophyceae</taxon>
        <taxon>Oscillatoriophycideae</taxon>
        <taxon>Oscillatoriales</taxon>
        <taxon>Sirenicapillariaceae</taxon>
        <taxon>Limnospira</taxon>
    </lineage>
</organism>
<evidence type="ECO:0000313" key="2">
    <source>
        <dbReference type="Proteomes" id="UP000326169"/>
    </source>
</evidence>
<dbReference type="Proteomes" id="UP000326169">
    <property type="component" value="Unassembled WGS sequence"/>
</dbReference>